<proteinExistence type="predicted"/>
<reference evidence="6" key="1">
    <citation type="submission" date="2020-02" db="EMBL/GenBank/DDBJ databases">
        <authorList>
            <person name="Meier V. D."/>
        </authorList>
    </citation>
    <scope>NUCLEOTIDE SEQUENCE</scope>
    <source>
        <strain evidence="6">AVDCRST_MAG59</strain>
    </source>
</reference>
<dbReference type="GO" id="GO:0007155">
    <property type="term" value="P:cell adhesion"/>
    <property type="evidence" value="ECO:0007669"/>
    <property type="project" value="InterPro"/>
</dbReference>
<evidence type="ECO:0000313" key="6">
    <source>
        <dbReference type="EMBL" id="CAA9576890.1"/>
    </source>
</evidence>
<dbReference type="Gene3D" id="4.10.1080.10">
    <property type="entry name" value="TSP type-3 repeat"/>
    <property type="match status" value="1"/>
</dbReference>
<feature type="compositionally biased region" description="Basic and acidic residues" evidence="3">
    <location>
        <begin position="274"/>
        <end position="287"/>
    </location>
</feature>
<dbReference type="PANTHER" id="PTHR10199">
    <property type="entry name" value="THROMBOSPONDIN"/>
    <property type="match status" value="1"/>
</dbReference>
<dbReference type="Pfam" id="PF11721">
    <property type="entry name" value="Malectin"/>
    <property type="match status" value="1"/>
</dbReference>
<dbReference type="Gene3D" id="2.60.120.430">
    <property type="entry name" value="Galactose-binding lectin"/>
    <property type="match status" value="1"/>
</dbReference>
<keyword evidence="1 4" id="KW-0732">Signal</keyword>
<evidence type="ECO:0000256" key="4">
    <source>
        <dbReference type="SAM" id="SignalP"/>
    </source>
</evidence>
<evidence type="ECO:0000256" key="1">
    <source>
        <dbReference type="ARBA" id="ARBA00022729"/>
    </source>
</evidence>
<feature type="region of interest" description="Disordered" evidence="3">
    <location>
        <begin position="145"/>
        <end position="572"/>
    </location>
</feature>
<name>A0A6J4VF88_9BACT</name>
<dbReference type="InterPro" id="IPR021720">
    <property type="entry name" value="Malectin_dom"/>
</dbReference>
<feature type="compositionally biased region" description="Basic and acidic residues" evidence="3">
    <location>
        <begin position="311"/>
        <end position="336"/>
    </location>
</feature>
<feature type="compositionally biased region" description="Basic and acidic residues" evidence="3">
    <location>
        <begin position="441"/>
        <end position="457"/>
    </location>
</feature>
<feature type="compositionally biased region" description="Low complexity" evidence="3">
    <location>
        <begin position="75"/>
        <end position="89"/>
    </location>
</feature>
<dbReference type="GO" id="GO:0005509">
    <property type="term" value="F:calcium ion binding"/>
    <property type="evidence" value="ECO:0007669"/>
    <property type="project" value="InterPro"/>
</dbReference>
<feature type="region of interest" description="Disordered" evidence="3">
    <location>
        <begin position="29"/>
        <end position="99"/>
    </location>
</feature>
<feature type="compositionally biased region" description="Basic and acidic residues" evidence="3">
    <location>
        <begin position="480"/>
        <end position="498"/>
    </location>
</feature>
<feature type="compositionally biased region" description="Basic and acidic residues" evidence="3">
    <location>
        <begin position="399"/>
        <end position="412"/>
    </location>
</feature>
<accession>A0A6J4VF88</accession>
<dbReference type="InterPro" id="IPR028974">
    <property type="entry name" value="TSP_type-3_rpt"/>
</dbReference>
<dbReference type="AlphaFoldDB" id="A0A6J4VF88"/>
<feature type="chain" id="PRO_5026834255" evidence="4">
    <location>
        <begin position="27"/>
        <end position="717"/>
    </location>
</feature>
<dbReference type="EMBL" id="CADCWF010000309">
    <property type="protein sequence ID" value="CAA9576890.1"/>
    <property type="molecule type" value="Genomic_DNA"/>
</dbReference>
<evidence type="ECO:0000259" key="5">
    <source>
        <dbReference type="Pfam" id="PF11721"/>
    </source>
</evidence>
<organism evidence="6">
    <name type="scientific">uncultured Thermomicrobiales bacterium</name>
    <dbReference type="NCBI Taxonomy" id="1645740"/>
    <lineage>
        <taxon>Bacteria</taxon>
        <taxon>Pseudomonadati</taxon>
        <taxon>Thermomicrobiota</taxon>
        <taxon>Thermomicrobia</taxon>
        <taxon>Thermomicrobiales</taxon>
        <taxon>environmental samples</taxon>
    </lineage>
</organism>
<feature type="compositionally biased region" description="Basic and acidic residues" evidence="3">
    <location>
        <begin position="34"/>
        <end position="50"/>
    </location>
</feature>
<dbReference type="PANTHER" id="PTHR10199:SF100">
    <property type="entry name" value="THROMBOSPONDIN, ISOFORM A"/>
    <property type="match status" value="1"/>
</dbReference>
<feature type="signal peptide" evidence="4">
    <location>
        <begin position="1"/>
        <end position="26"/>
    </location>
</feature>
<dbReference type="Pfam" id="PF02412">
    <property type="entry name" value="TSP_3"/>
    <property type="match status" value="2"/>
</dbReference>
<evidence type="ECO:0000256" key="3">
    <source>
        <dbReference type="SAM" id="MobiDB-lite"/>
    </source>
</evidence>
<evidence type="ECO:0000256" key="2">
    <source>
        <dbReference type="ARBA" id="ARBA00022837"/>
    </source>
</evidence>
<feature type="compositionally biased region" description="Low complexity" evidence="3">
    <location>
        <begin position="239"/>
        <end position="255"/>
    </location>
</feature>
<feature type="compositionally biased region" description="Basic and acidic residues" evidence="3">
    <location>
        <begin position="513"/>
        <end position="569"/>
    </location>
</feature>
<sequence length="717" mass="75358">MMRGNRLHPLAPIVAAVALAIGSSTATVAVAGPRDGKSQAEVETPEDRDGTSVAPTLDAGETTVAQEEPPTLEFGSAASGEASAPGPAGTVEQIKPIIEAPSQEQIDAVQEPIATESLPVDQVGERDSDEDMVPDAIDNCTFVYNIDQSDDDGDGIGNACEQATEEAAAEASPPEPDTDGDGVPDYGDNCWQLANPTQKDGDGDGLGNGCDEGSAPFLTPDEDEVVEAQRFVQDPTLIAGDPGAPEADGAPQAPGDGTGEPVEVIEGETVAAPAERDQDRERSRDEGDQMPAEDSGTATGEPTDSVGAPENADRAEGDRQSGGDEGRDRGEDREGTESAPGAAGPSRVEQGERPRRNPALTEESGPVLPPPRSSKRYPLESGFETVIRIDAGALGSGEAEERRGVPGERGSDGEGGSPGESDKEKETDRAKDGAGIGQSNEGDRGERDDVPRARPGDGDASSGPVPIEAGVVIESPPADDGDRARDEPGDERPERETEAALTNVVGWQADPEQTDRADSERKEEDGNRNENEATGSSRDRGDKGRDDKARPEWDRDRHYKGGEATKRAGVEAIAGTSEDDLYLTQRSGKGDDPASFVYPIPVGGDGLFRVRLHFAETSIGADAGIKGKSGERVFDVEAEGEKALEEFDIYDEVGSMTAVVKMFDIEVDDGTLELEFVGRKGQPVVSAIEVLRHSSEVEDAARAKANWMSWGLGRFNP</sequence>
<gene>
    <name evidence="6" type="ORF">AVDCRST_MAG59-4230</name>
</gene>
<protein>
    <submittedName>
        <fullName evidence="6">CBM57</fullName>
    </submittedName>
</protein>
<feature type="compositionally biased region" description="Basic and acidic residues" evidence="3">
    <location>
        <begin position="420"/>
        <end position="432"/>
    </location>
</feature>
<dbReference type="SUPFAM" id="SSF103647">
    <property type="entry name" value="TSP type-3 repeat"/>
    <property type="match status" value="1"/>
</dbReference>
<dbReference type="InterPro" id="IPR003367">
    <property type="entry name" value="Thrombospondin_3-like_rpt"/>
</dbReference>
<feature type="domain" description="Malectin" evidence="5">
    <location>
        <begin position="547"/>
        <end position="688"/>
    </location>
</feature>
<keyword evidence="2" id="KW-0106">Calcium</keyword>